<dbReference type="InterPro" id="IPR055768">
    <property type="entry name" value="DUF7344"/>
</dbReference>
<sequence>MREREGQVSTLMADTTPSLDLVFDLLSNSRRRYALYYLNEQPDGVATLETLTENVVSLEQLTGAADGDTDANARVQTDCDYGGDTTAQHPRIRLELTHTHLPKLEDAGVLEYDQRSEMVRYWGQPSIEEWLEHARHKEIT</sequence>
<evidence type="ECO:0000313" key="3">
    <source>
        <dbReference type="EMBL" id="MFD1562446.1"/>
    </source>
</evidence>
<dbReference type="Pfam" id="PF24035">
    <property type="entry name" value="DUF7344"/>
    <property type="match status" value="1"/>
</dbReference>
<feature type="region of interest" description="Disordered" evidence="1">
    <location>
        <begin position="63"/>
        <end position="83"/>
    </location>
</feature>
<keyword evidence="4" id="KW-1185">Reference proteome</keyword>
<dbReference type="RefSeq" id="WP_390284052.1">
    <property type="nucleotide sequence ID" value="NZ_JBHUDI010000001.1"/>
</dbReference>
<name>A0ABD6BBM3_9EURY</name>
<dbReference type="AlphaFoldDB" id="A0ABD6BBM3"/>
<comment type="caution">
    <text evidence="3">The sequence shown here is derived from an EMBL/GenBank/DDBJ whole genome shotgun (WGS) entry which is preliminary data.</text>
</comment>
<organism evidence="3 4">
    <name type="scientific">Haloarchaeobius amylolyticus</name>
    <dbReference type="NCBI Taxonomy" id="1198296"/>
    <lineage>
        <taxon>Archaea</taxon>
        <taxon>Methanobacteriati</taxon>
        <taxon>Methanobacteriota</taxon>
        <taxon>Stenosarchaea group</taxon>
        <taxon>Halobacteria</taxon>
        <taxon>Halobacteriales</taxon>
        <taxon>Halorubellaceae</taxon>
        <taxon>Haloarchaeobius</taxon>
    </lineage>
</organism>
<accession>A0ABD6BBM3</accession>
<gene>
    <name evidence="3" type="ORF">ACFR99_02535</name>
</gene>
<evidence type="ECO:0000259" key="2">
    <source>
        <dbReference type="Pfam" id="PF24035"/>
    </source>
</evidence>
<dbReference type="Gene3D" id="1.10.10.10">
    <property type="entry name" value="Winged helix-like DNA-binding domain superfamily/Winged helix DNA-binding domain"/>
    <property type="match status" value="1"/>
</dbReference>
<proteinExistence type="predicted"/>
<reference evidence="3 4" key="1">
    <citation type="journal article" date="2019" name="Int. J. Syst. Evol. Microbiol.">
        <title>The Global Catalogue of Microorganisms (GCM) 10K type strain sequencing project: providing services to taxonomists for standard genome sequencing and annotation.</title>
        <authorList>
            <consortium name="The Broad Institute Genomics Platform"/>
            <consortium name="The Broad Institute Genome Sequencing Center for Infectious Disease"/>
            <person name="Wu L."/>
            <person name="Ma J."/>
        </authorList>
    </citation>
    <scope>NUCLEOTIDE SEQUENCE [LARGE SCALE GENOMIC DNA]</scope>
    <source>
        <strain evidence="3 4">CGMCC 1.12230</strain>
    </source>
</reference>
<feature type="domain" description="DUF7344" evidence="2">
    <location>
        <begin position="23"/>
        <end position="120"/>
    </location>
</feature>
<protein>
    <recommendedName>
        <fullName evidence="2">DUF7344 domain-containing protein</fullName>
    </recommendedName>
</protein>
<evidence type="ECO:0000313" key="4">
    <source>
        <dbReference type="Proteomes" id="UP001597076"/>
    </source>
</evidence>
<evidence type="ECO:0000256" key="1">
    <source>
        <dbReference type="SAM" id="MobiDB-lite"/>
    </source>
</evidence>
<dbReference type="EMBL" id="JBHUDI010000001">
    <property type="protein sequence ID" value="MFD1562446.1"/>
    <property type="molecule type" value="Genomic_DNA"/>
</dbReference>
<dbReference type="Proteomes" id="UP001597076">
    <property type="component" value="Unassembled WGS sequence"/>
</dbReference>
<dbReference type="InterPro" id="IPR036388">
    <property type="entry name" value="WH-like_DNA-bd_sf"/>
</dbReference>